<gene>
    <name evidence="7" type="ordered locus">Poras_1561</name>
</gene>
<keyword evidence="3 6" id="KW-0808">Transferase</keyword>
<evidence type="ECO:0000313" key="7">
    <source>
        <dbReference type="EMBL" id="AEE13492.1"/>
    </source>
</evidence>
<dbReference type="STRING" id="879243.Poras_1561"/>
<dbReference type="eggNOG" id="COG0142">
    <property type="taxonomic scope" value="Bacteria"/>
</dbReference>
<reference evidence="8" key="1">
    <citation type="submission" date="2011-04" db="EMBL/GenBank/DDBJ databases">
        <title>The complete genome of Porphyromonas asaccharolytica DSM 20707.</title>
        <authorList>
            <person name="Lucas S."/>
            <person name="Han J."/>
            <person name="Lapidus A."/>
            <person name="Bruce D."/>
            <person name="Goodwin L."/>
            <person name="Pitluck S."/>
            <person name="Peters L."/>
            <person name="Kyrpides N."/>
            <person name="Mavromatis K."/>
            <person name="Ivanova N."/>
            <person name="Ovchinnikova G."/>
            <person name="Pagani I."/>
            <person name="Lu M."/>
            <person name="Detter J.C."/>
            <person name="Tapia R."/>
            <person name="Han C."/>
            <person name="Land M."/>
            <person name="Hauser L."/>
            <person name="Markowitz V."/>
            <person name="Cheng J.-F."/>
            <person name="Hugenholtz P."/>
            <person name="Woyke T."/>
            <person name="Wu D."/>
            <person name="Gronow S."/>
            <person name="Wellnitz S."/>
            <person name="Brambilla E."/>
            <person name="Klenk H.-P."/>
            <person name="Eisen J.A."/>
        </authorList>
    </citation>
    <scope>NUCLEOTIDE SEQUENCE [LARGE SCALE GENOMIC DNA]</scope>
    <source>
        <strain evidence="8">ATCC 25260 / DSM 20707 / VPI 4198</strain>
    </source>
</reference>
<keyword evidence="8" id="KW-1185">Reference proteome</keyword>
<comment type="similarity">
    <text evidence="2 6">Belongs to the FPP/GGPP synthase family.</text>
</comment>
<protein>
    <submittedName>
        <fullName evidence="7">Polyprenyl synthetase</fullName>
    </submittedName>
</protein>
<dbReference type="Pfam" id="PF00348">
    <property type="entry name" value="polyprenyl_synt"/>
    <property type="match status" value="1"/>
</dbReference>
<dbReference type="RefSeq" id="WP_013760826.1">
    <property type="nucleotide sequence ID" value="NC_015501.1"/>
</dbReference>
<dbReference type="PROSITE" id="PS00444">
    <property type="entry name" value="POLYPRENYL_SYNTHASE_2"/>
    <property type="match status" value="1"/>
</dbReference>
<dbReference type="SUPFAM" id="SSF48576">
    <property type="entry name" value="Terpenoid synthases"/>
    <property type="match status" value="1"/>
</dbReference>
<dbReference type="InterPro" id="IPR000092">
    <property type="entry name" value="Polyprenyl_synt"/>
</dbReference>
<organism evidence="7 8">
    <name type="scientific">Porphyromonas asaccharolytica (strain ATCC 25260 / DSM 20707 / BCRC 10618 / CCUG 7834 / JCM 6326 / LMG 13178 / VPI 4198 / B440)</name>
    <name type="common">Bacteroides asaccharolyticus</name>
    <dbReference type="NCBI Taxonomy" id="879243"/>
    <lineage>
        <taxon>Bacteria</taxon>
        <taxon>Pseudomonadati</taxon>
        <taxon>Bacteroidota</taxon>
        <taxon>Bacteroidia</taxon>
        <taxon>Bacteroidales</taxon>
        <taxon>Porphyromonadaceae</taxon>
        <taxon>Porphyromonas</taxon>
    </lineage>
</organism>
<sequence length="334" mass="37216">MSHSLEAKDLKACRQIVQDTLQSLMLDKRTPQALYAPIRYTLEQEGAKRVRPVLALLMQAYLRPEAPLAASPIVALEVFHNFTLLHDDVMDNSPVRRGKPSVYAKYGLTPAILSGDAMLILAYQMLTEGVSPEMLPDLIQNFNKMATLIMEGQQLDLEYEQLDYVSKEQYLEMIGYKTAVLIATATRFGAILSKGSVTELESSYAFGWNLGLAFQLQDDYLDLYGDSETFGKPLGGDILEGKKTILHTLAYATASQAQRQALTETMRRSNEQAEEKISAVKTLYDEMDIATQVQALVRDYLAEAQKALDALESALGREATQLRAFVSKIAERNT</sequence>
<dbReference type="GO" id="GO:0046872">
    <property type="term" value="F:metal ion binding"/>
    <property type="evidence" value="ECO:0007669"/>
    <property type="project" value="UniProtKB-KW"/>
</dbReference>
<dbReference type="CDD" id="cd00685">
    <property type="entry name" value="Trans_IPPS_HT"/>
    <property type="match status" value="1"/>
</dbReference>
<dbReference type="OrthoDB" id="9805316at2"/>
<dbReference type="PANTHER" id="PTHR12001">
    <property type="entry name" value="GERANYLGERANYL PYROPHOSPHATE SYNTHASE"/>
    <property type="match status" value="1"/>
</dbReference>
<dbReference type="HOGENOM" id="CLU_014015_2_1_10"/>
<dbReference type="InterPro" id="IPR033749">
    <property type="entry name" value="Polyprenyl_synt_CS"/>
</dbReference>
<dbReference type="PANTHER" id="PTHR12001:SF85">
    <property type="entry name" value="SHORT CHAIN ISOPRENYL DIPHOSPHATE SYNTHASE"/>
    <property type="match status" value="1"/>
</dbReference>
<evidence type="ECO:0000313" key="8">
    <source>
        <dbReference type="Proteomes" id="UP000006545"/>
    </source>
</evidence>
<comment type="cofactor">
    <cofactor evidence="1">
        <name>Mg(2+)</name>
        <dbReference type="ChEBI" id="CHEBI:18420"/>
    </cofactor>
</comment>
<dbReference type="Proteomes" id="UP000006545">
    <property type="component" value="Chromosome"/>
</dbReference>
<dbReference type="GO" id="GO:0008299">
    <property type="term" value="P:isoprenoid biosynthetic process"/>
    <property type="evidence" value="ECO:0007669"/>
    <property type="project" value="InterPro"/>
</dbReference>
<name>F4KNP5_PORAD</name>
<keyword evidence="4" id="KW-0479">Metal-binding</keyword>
<evidence type="ECO:0000256" key="2">
    <source>
        <dbReference type="ARBA" id="ARBA00006706"/>
    </source>
</evidence>
<dbReference type="KEGG" id="pah:Poras_1561"/>
<accession>F4KNP5</accession>
<dbReference type="EMBL" id="CP002689">
    <property type="protein sequence ID" value="AEE13492.1"/>
    <property type="molecule type" value="Genomic_DNA"/>
</dbReference>
<dbReference type="AlphaFoldDB" id="F4KNP5"/>
<dbReference type="SFLD" id="SFLDG01017">
    <property type="entry name" value="Polyprenyl_Transferase_Like"/>
    <property type="match status" value="1"/>
</dbReference>
<evidence type="ECO:0000256" key="4">
    <source>
        <dbReference type="ARBA" id="ARBA00022723"/>
    </source>
</evidence>
<dbReference type="PROSITE" id="PS00723">
    <property type="entry name" value="POLYPRENYL_SYNTHASE_1"/>
    <property type="match status" value="1"/>
</dbReference>
<dbReference type="Gene3D" id="1.10.600.10">
    <property type="entry name" value="Farnesyl Diphosphate Synthase"/>
    <property type="match status" value="1"/>
</dbReference>
<dbReference type="GO" id="GO:0004659">
    <property type="term" value="F:prenyltransferase activity"/>
    <property type="evidence" value="ECO:0007669"/>
    <property type="project" value="InterPro"/>
</dbReference>
<evidence type="ECO:0000256" key="3">
    <source>
        <dbReference type="ARBA" id="ARBA00022679"/>
    </source>
</evidence>
<evidence type="ECO:0000256" key="6">
    <source>
        <dbReference type="RuleBase" id="RU004466"/>
    </source>
</evidence>
<keyword evidence="5" id="KW-0460">Magnesium</keyword>
<evidence type="ECO:0000256" key="5">
    <source>
        <dbReference type="ARBA" id="ARBA00022842"/>
    </source>
</evidence>
<evidence type="ECO:0000256" key="1">
    <source>
        <dbReference type="ARBA" id="ARBA00001946"/>
    </source>
</evidence>
<dbReference type="SFLD" id="SFLDS00005">
    <property type="entry name" value="Isoprenoid_Synthase_Type_I"/>
    <property type="match status" value="1"/>
</dbReference>
<proteinExistence type="inferred from homology"/>
<dbReference type="InterPro" id="IPR008949">
    <property type="entry name" value="Isoprenoid_synthase_dom_sf"/>
</dbReference>